<dbReference type="EMBL" id="CP134537">
    <property type="protein sequence ID" value="WNH09113.1"/>
    <property type="molecule type" value="Genomic_DNA"/>
</dbReference>
<dbReference type="Proteomes" id="UP001302806">
    <property type="component" value="Chromosome"/>
</dbReference>
<name>A0ABY9XTL4_9FLAO</name>
<sequence>MKKKLLLIILPVFLFAASLQAQIKVWNFACDNLPGYDNLLDTNAEVEAALYSDPASSIALSGGFDTGNNIASWGDPAADNVFYVGNDAGQRFRLNTAGFTAYNNESKSVFDSFFGAGVPWGRFYVPGNGSETGRYFGFNLTSGDVITMYYYIDTNDVLHDVTIVTPSASSTVQADNTAAKEGHMLQITATEDGLYKVYCGTGKLCVGRIYEGDVVLVDGVLSTNKAVSAVSTNLKAVNNRVYISNVKSSTEVNVYSITGALVKSLKINEATNFSLKQGVYIATVKTLEGQKSVKLLLQ</sequence>
<reference evidence="3 4" key="1">
    <citation type="submission" date="2023-09" db="EMBL/GenBank/DDBJ databases">
        <title>Thalassobella suaedae gen. nov., sp. nov., a marine bacterium of the family Flavobacteriaceae isolated from a halophyte Suaeda japonica.</title>
        <authorList>
            <person name="Lee S.Y."/>
            <person name="Hwang C.Y."/>
        </authorList>
    </citation>
    <scope>NUCLEOTIDE SEQUENCE [LARGE SCALE GENOMIC DNA]</scope>
    <source>
        <strain evidence="3 4">HL-DH14</strain>
    </source>
</reference>
<protein>
    <submittedName>
        <fullName evidence="3">T9SS type A sorting domain-containing protein</fullName>
    </submittedName>
</protein>
<proteinExistence type="predicted"/>
<evidence type="ECO:0000313" key="3">
    <source>
        <dbReference type="EMBL" id="WNH09113.1"/>
    </source>
</evidence>
<feature type="chain" id="PRO_5045584529" evidence="2">
    <location>
        <begin position="22"/>
        <end position="298"/>
    </location>
</feature>
<keyword evidence="1 2" id="KW-0732">Signal</keyword>
<gene>
    <name evidence="3" type="ORF">RHP51_19185</name>
</gene>
<dbReference type="RefSeq" id="WP_415865639.1">
    <property type="nucleotide sequence ID" value="NZ_CP134537.1"/>
</dbReference>
<evidence type="ECO:0000313" key="4">
    <source>
        <dbReference type="Proteomes" id="UP001302806"/>
    </source>
</evidence>
<dbReference type="InterPro" id="IPR026444">
    <property type="entry name" value="Secre_tail"/>
</dbReference>
<evidence type="ECO:0000256" key="1">
    <source>
        <dbReference type="ARBA" id="ARBA00022729"/>
    </source>
</evidence>
<accession>A0ABY9XTL4</accession>
<evidence type="ECO:0000256" key="2">
    <source>
        <dbReference type="SAM" id="SignalP"/>
    </source>
</evidence>
<organism evidence="3 4">
    <name type="scientific">Thalassobellus suaedae</name>
    <dbReference type="NCBI Taxonomy" id="3074124"/>
    <lineage>
        <taxon>Bacteria</taxon>
        <taxon>Pseudomonadati</taxon>
        <taxon>Bacteroidota</taxon>
        <taxon>Flavobacteriia</taxon>
        <taxon>Flavobacteriales</taxon>
        <taxon>Flavobacteriaceae</taxon>
        <taxon>Thalassobellus</taxon>
    </lineage>
</organism>
<feature type="signal peptide" evidence="2">
    <location>
        <begin position="1"/>
        <end position="21"/>
    </location>
</feature>
<dbReference type="NCBIfam" id="TIGR04183">
    <property type="entry name" value="Por_Secre_tail"/>
    <property type="match status" value="1"/>
</dbReference>